<proteinExistence type="predicted"/>
<protein>
    <recommendedName>
        <fullName evidence="1">Deoxyribonuclease NucA/NucB domain-containing protein</fullName>
    </recommendedName>
</protein>
<evidence type="ECO:0000259" key="1">
    <source>
        <dbReference type="Pfam" id="PF14040"/>
    </source>
</evidence>
<sequence>MTCAGAEDACQNACYYVNYVNTNFIATYSSSVDNDRERAQSGCQTQQGSICNLAPFSQRFHDSQEPVKNKGENPGDPTYDCDEFPMAGMAQDDFKDLPQGTIRNSLRCIRSSDNESGGGQFRAFIADNGDQPQRTCTGPLPDDATFKIGFDFTDADKTRLSACKDSNGDPLYATGPDSYNQFYMTILGSSGVQGSVHFPYQSANDNHYAIGSTDKDVLQCKIVVTRTSGDNYDGTVFDVDGNAQGTAAQPLTSDGDSLLIPGQGGLLDLRVFRLGQMGEAGTVGSEIEFNYGDKGIVDFQLGTDFWWTTLHQGWDLTLSDQNEDALPGGYCVVPNISEDENGDRQTITCYFPCNAA</sequence>
<keyword evidence="3" id="KW-1185">Reference proteome</keyword>
<evidence type="ECO:0000313" key="3">
    <source>
        <dbReference type="Proteomes" id="UP000799441"/>
    </source>
</evidence>
<dbReference type="InterPro" id="IPR029476">
    <property type="entry name" value="DNase_NucA_NucB"/>
</dbReference>
<dbReference type="Proteomes" id="UP000799441">
    <property type="component" value="Unassembled WGS sequence"/>
</dbReference>
<accession>A0A9P4ULK7</accession>
<evidence type="ECO:0000313" key="2">
    <source>
        <dbReference type="EMBL" id="KAF2717421.1"/>
    </source>
</evidence>
<name>A0A9P4ULK7_9PEZI</name>
<dbReference type="AlphaFoldDB" id="A0A9P4ULK7"/>
<feature type="domain" description="Deoxyribonuclease NucA/NucB" evidence="1">
    <location>
        <begin position="13"/>
        <end position="128"/>
    </location>
</feature>
<gene>
    <name evidence="2" type="ORF">K431DRAFT_288559</name>
</gene>
<dbReference type="Pfam" id="PF14040">
    <property type="entry name" value="DNase_NucA_NucB"/>
    <property type="match status" value="1"/>
</dbReference>
<organism evidence="2 3">
    <name type="scientific">Polychaeton citri CBS 116435</name>
    <dbReference type="NCBI Taxonomy" id="1314669"/>
    <lineage>
        <taxon>Eukaryota</taxon>
        <taxon>Fungi</taxon>
        <taxon>Dikarya</taxon>
        <taxon>Ascomycota</taxon>
        <taxon>Pezizomycotina</taxon>
        <taxon>Dothideomycetes</taxon>
        <taxon>Dothideomycetidae</taxon>
        <taxon>Capnodiales</taxon>
        <taxon>Capnodiaceae</taxon>
        <taxon>Polychaeton</taxon>
    </lineage>
</organism>
<comment type="caution">
    <text evidence="2">The sequence shown here is derived from an EMBL/GenBank/DDBJ whole genome shotgun (WGS) entry which is preliminary data.</text>
</comment>
<reference evidence="2" key="1">
    <citation type="journal article" date="2020" name="Stud. Mycol.">
        <title>101 Dothideomycetes genomes: a test case for predicting lifestyles and emergence of pathogens.</title>
        <authorList>
            <person name="Haridas S."/>
            <person name="Albert R."/>
            <person name="Binder M."/>
            <person name="Bloem J."/>
            <person name="Labutti K."/>
            <person name="Salamov A."/>
            <person name="Andreopoulos B."/>
            <person name="Baker S."/>
            <person name="Barry K."/>
            <person name="Bills G."/>
            <person name="Bluhm B."/>
            <person name="Cannon C."/>
            <person name="Castanera R."/>
            <person name="Culley D."/>
            <person name="Daum C."/>
            <person name="Ezra D."/>
            <person name="Gonzalez J."/>
            <person name="Henrissat B."/>
            <person name="Kuo A."/>
            <person name="Liang C."/>
            <person name="Lipzen A."/>
            <person name="Lutzoni F."/>
            <person name="Magnuson J."/>
            <person name="Mondo S."/>
            <person name="Nolan M."/>
            <person name="Ohm R."/>
            <person name="Pangilinan J."/>
            <person name="Park H.-J."/>
            <person name="Ramirez L."/>
            <person name="Alfaro M."/>
            <person name="Sun H."/>
            <person name="Tritt A."/>
            <person name="Yoshinaga Y."/>
            <person name="Zwiers L.-H."/>
            <person name="Turgeon B."/>
            <person name="Goodwin S."/>
            <person name="Spatafora J."/>
            <person name="Crous P."/>
            <person name="Grigoriev I."/>
        </authorList>
    </citation>
    <scope>NUCLEOTIDE SEQUENCE</scope>
    <source>
        <strain evidence="2">CBS 116435</strain>
    </source>
</reference>
<dbReference type="EMBL" id="MU003844">
    <property type="protein sequence ID" value="KAF2717421.1"/>
    <property type="molecule type" value="Genomic_DNA"/>
</dbReference>
<dbReference type="OrthoDB" id="3794773at2759"/>